<gene>
    <name evidence="4" type="ORF">BSAL_93745</name>
</gene>
<keyword evidence="1" id="KW-0862">Zinc</keyword>
<feature type="zinc finger region" description="C3H1-type" evidence="1">
    <location>
        <begin position="426"/>
        <end position="454"/>
    </location>
</feature>
<feature type="zinc finger region" description="C3H1-type" evidence="1">
    <location>
        <begin position="329"/>
        <end position="359"/>
    </location>
</feature>
<keyword evidence="5" id="KW-1185">Reference proteome</keyword>
<accession>A0A0S4J8X1</accession>
<dbReference type="EMBL" id="CYKH01001331">
    <property type="protein sequence ID" value="CUG86559.1"/>
    <property type="molecule type" value="Genomic_DNA"/>
</dbReference>
<name>A0A0S4J8X1_BODSA</name>
<feature type="region of interest" description="Disordered" evidence="2">
    <location>
        <begin position="277"/>
        <end position="296"/>
    </location>
</feature>
<evidence type="ECO:0000256" key="2">
    <source>
        <dbReference type="SAM" id="MobiDB-lite"/>
    </source>
</evidence>
<dbReference type="PANTHER" id="PTHR37562">
    <property type="entry name" value="C3H1-TYPE DOMAIN-CONTAINING PROTEIN-RELATED"/>
    <property type="match status" value="1"/>
</dbReference>
<organism evidence="4 5">
    <name type="scientific">Bodo saltans</name>
    <name type="common">Flagellated protozoan</name>
    <dbReference type="NCBI Taxonomy" id="75058"/>
    <lineage>
        <taxon>Eukaryota</taxon>
        <taxon>Discoba</taxon>
        <taxon>Euglenozoa</taxon>
        <taxon>Kinetoplastea</taxon>
        <taxon>Metakinetoplastina</taxon>
        <taxon>Eubodonida</taxon>
        <taxon>Bodonidae</taxon>
        <taxon>Bodo</taxon>
    </lineage>
</organism>
<keyword evidence="1" id="KW-0479">Metal-binding</keyword>
<sequence>MPHHTTPQHAVSTTDEDEDVCKFVTEEFLAKMEEYNNYSQPVTPSTHNNHNFSAFSDSNNAPPVFINNSILPASPQKSTSPSLSATAGSTTTATVPTAPLSNSTIFNINAAPFQVGSGTNISAFPHLLHHPHFALQQMQTSPQQLFAPLPQSSMHQHPSPLIGGGFHFLPVQVAAGGGMSVPLTTSDGSTVAIPMMMPMLFTMPDTTSVVVGHHHHSQQQLLPRQPTHDEVMRQLAHSHQNPTNNHHHQKSGRKEKSAAARATSMLQLHYQQQLTASGDVPTGEHSHEHNLSTSSSNPNIVEVFDPTYRFCFEVPIQHVIHLPPARMNITRFVFCRNYVRGDPSSCNVGDGCKFVHVDVDIATLQAHSVHVKYAWRSEDVCTYARLPPGEILQVAAPNNRPPTDDIPSERVLVTQGSLRRHDTNNISGLSHCAHYYFNRMCNRGEMCHFVHMVHVDPTVAGDFKRTPARCAVSIPRTPGLDPKVSGGRRSPQTSSAVTTPASSTFDLLLSPFETTTKMFSTEARRRSPTPKDFVAGNGDGCRSAP</sequence>
<feature type="domain" description="C3H1-type" evidence="3">
    <location>
        <begin position="329"/>
        <end position="359"/>
    </location>
</feature>
<feature type="region of interest" description="Disordered" evidence="2">
    <location>
        <begin position="475"/>
        <end position="501"/>
    </location>
</feature>
<proteinExistence type="predicted"/>
<feature type="region of interest" description="Disordered" evidence="2">
    <location>
        <begin position="71"/>
        <end position="93"/>
    </location>
</feature>
<protein>
    <recommendedName>
        <fullName evidence="3">C3H1-type domain-containing protein</fullName>
    </recommendedName>
</protein>
<dbReference type="VEuPathDB" id="TriTrypDB:BSAL_93745"/>
<feature type="region of interest" description="Disordered" evidence="2">
    <location>
        <begin position="518"/>
        <end position="545"/>
    </location>
</feature>
<dbReference type="PROSITE" id="PS50103">
    <property type="entry name" value="ZF_C3H1"/>
    <property type="match status" value="2"/>
</dbReference>
<dbReference type="AlphaFoldDB" id="A0A0S4J8X1"/>
<keyword evidence="1" id="KW-0863">Zinc-finger</keyword>
<evidence type="ECO:0000259" key="3">
    <source>
        <dbReference type="PROSITE" id="PS50103"/>
    </source>
</evidence>
<feature type="compositionally biased region" description="Low complexity" evidence="2">
    <location>
        <begin position="78"/>
        <end position="93"/>
    </location>
</feature>
<dbReference type="PANTHER" id="PTHR37562:SF5">
    <property type="entry name" value="C3H1-TYPE DOMAIN-CONTAINING PROTEIN"/>
    <property type="match status" value="1"/>
</dbReference>
<feature type="compositionally biased region" description="Low complexity" evidence="2">
    <location>
        <begin position="490"/>
        <end position="501"/>
    </location>
</feature>
<dbReference type="GO" id="GO:0008270">
    <property type="term" value="F:zinc ion binding"/>
    <property type="evidence" value="ECO:0007669"/>
    <property type="project" value="UniProtKB-KW"/>
</dbReference>
<dbReference type="InterPro" id="IPR000571">
    <property type="entry name" value="Znf_CCCH"/>
</dbReference>
<reference evidence="5" key="1">
    <citation type="submission" date="2015-09" db="EMBL/GenBank/DDBJ databases">
        <authorList>
            <consortium name="Pathogen Informatics"/>
        </authorList>
    </citation>
    <scope>NUCLEOTIDE SEQUENCE [LARGE SCALE GENOMIC DNA]</scope>
    <source>
        <strain evidence="5">Lake Konstanz</strain>
    </source>
</reference>
<evidence type="ECO:0000313" key="5">
    <source>
        <dbReference type="Proteomes" id="UP000051952"/>
    </source>
</evidence>
<feature type="region of interest" description="Disordered" evidence="2">
    <location>
        <begin position="238"/>
        <end position="262"/>
    </location>
</feature>
<dbReference type="OrthoDB" id="273228at2759"/>
<evidence type="ECO:0000313" key="4">
    <source>
        <dbReference type="EMBL" id="CUG86559.1"/>
    </source>
</evidence>
<evidence type="ECO:0000256" key="1">
    <source>
        <dbReference type="PROSITE-ProRule" id="PRU00723"/>
    </source>
</evidence>
<feature type="domain" description="C3H1-type" evidence="3">
    <location>
        <begin position="426"/>
        <end position="454"/>
    </location>
</feature>
<dbReference type="Proteomes" id="UP000051952">
    <property type="component" value="Unassembled WGS sequence"/>
</dbReference>